<evidence type="ECO:0000256" key="1">
    <source>
        <dbReference type="ARBA" id="ARBA00004651"/>
    </source>
</evidence>
<dbReference type="GO" id="GO:0005886">
    <property type="term" value="C:plasma membrane"/>
    <property type="evidence" value="ECO:0007669"/>
    <property type="project" value="UniProtKB-SubCell"/>
</dbReference>
<comment type="subcellular location">
    <subcellularLocation>
        <location evidence="1">Cell membrane</location>
        <topology evidence="1">Multi-pass membrane protein</topology>
    </subcellularLocation>
</comment>
<gene>
    <name evidence="4" type="ORF">METZ01_LOCUS155954</name>
</gene>
<feature type="domain" description="RCK N-terminal" evidence="3">
    <location>
        <begin position="120"/>
        <end position="253"/>
    </location>
</feature>
<name>A0A382ANG8_9ZZZZ</name>
<dbReference type="GO" id="GO:0006813">
    <property type="term" value="P:potassium ion transport"/>
    <property type="evidence" value="ECO:0007669"/>
    <property type="project" value="InterPro"/>
</dbReference>
<evidence type="ECO:0000313" key="4">
    <source>
        <dbReference type="EMBL" id="SVB03100.1"/>
    </source>
</evidence>
<dbReference type="Gene3D" id="3.40.50.720">
    <property type="entry name" value="NAD(P)-binding Rossmann-like Domain"/>
    <property type="match status" value="1"/>
</dbReference>
<feature type="transmembrane region" description="Helical" evidence="2">
    <location>
        <begin position="78"/>
        <end position="104"/>
    </location>
</feature>
<keyword evidence="2" id="KW-0472">Membrane</keyword>
<dbReference type="Gene3D" id="1.10.287.70">
    <property type="match status" value="1"/>
</dbReference>
<proteinExistence type="predicted"/>
<dbReference type="InterPro" id="IPR050721">
    <property type="entry name" value="Trk_Ktr_HKT_K-transport"/>
</dbReference>
<dbReference type="EMBL" id="UINC01026158">
    <property type="protein sequence ID" value="SVB03100.1"/>
    <property type="molecule type" value="Genomic_DNA"/>
</dbReference>
<dbReference type="Pfam" id="PF07885">
    <property type="entry name" value="Ion_trans_2"/>
    <property type="match status" value="1"/>
</dbReference>
<dbReference type="InterPro" id="IPR013099">
    <property type="entry name" value="K_chnl_dom"/>
</dbReference>
<sequence>MTYFFILFGKFRKATHQRWLVTLVFFASVFCYASTGFMYFELDERPDFEWHNAIWWSFVTMTTVGYGDWAPITPHGQFLVGLPTMLVGVSVLGYILSLLASLILETKIKELKGMTKINQSGHIIISRFNTLVSTLKIVDEIRMDLSTANTHVVIIDEDLEELPTELHENNVSFSKGSASRDKILEQANFMEATHLLIRANEQDLSNSDSSNLAIALTVEKLKPEIITVVECVYPENIAIFERAGCDSVVCIASLNYQMIVQELQDPGTHSVCTELTSNTHGMQFYIVNPPPEATNYGKIYNHYAGLNDLVLGLRRGMNNIMFPNEAEPVRHGDKVILIGKDRPV</sequence>
<dbReference type="SUPFAM" id="SSF81324">
    <property type="entry name" value="Voltage-gated potassium channels"/>
    <property type="match status" value="1"/>
</dbReference>
<dbReference type="InterPro" id="IPR003148">
    <property type="entry name" value="RCK_N"/>
</dbReference>
<feature type="transmembrane region" description="Helical" evidence="2">
    <location>
        <begin position="20"/>
        <end position="40"/>
    </location>
</feature>
<dbReference type="SUPFAM" id="SSF51735">
    <property type="entry name" value="NAD(P)-binding Rossmann-fold domains"/>
    <property type="match status" value="1"/>
</dbReference>
<dbReference type="AlphaFoldDB" id="A0A382ANG8"/>
<accession>A0A382ANG8</accession>
<organism evidence="4">
    <name type="scientific">marine metagenome</name>
    <dbReference type="NCBI Taxonomy" id="408172"/>
    <lineage>
        <taxon>unclassified sequences</taxon>
        <taxon>metagenomes</taxon>
        <taxon>ecological metagenomes</taxon>
    </lineage>
</organism>
<evidence type="ECO:0000256" key="2">
    <source>
        <dbReference type="SAM" id="Phobius"/>
    </source>
</evidence>
<evidence type="ECO:0000259" key="3">
    <source>
        <dbReference type="PROSITE" id="PS51201"/>
    </source>
</evidence>
<protein>
    <recommendedName>
        <fullName evidence="3">RCK N-terminal domain-containing protein</fullName>
    </recommendedName>
</protein>
<dbReference type="PROSITE" id="PS51201">
    <property type="entry name" value="RCK_N"/>
    <property type="match status" value="1"/>
</dbReference>
<keyword evidence="2" id="KW-0812">Transmembrane</keyword>
<dbReference type="Pfam" id="PF02254">
    <property type="entry name" value="TrkA_N"/>
    <property type="match status" value="1"/>
</dbReference>
<dbReference type="InterPro" id="IPR036291">
    <property type="entry name" value="NAD(P)-bd_dom_sf"/>
</dbReference>
<keyword evidence="2" id="KW-1133">Transmembrane helix</keyword>
<dbReference type="PANTHER" id="PTHR43833:SF9">
    <property type="entry name" value="POTASSIUM CHANNEL PROTEIN YUGO-RELATED"/>
    <property type="match status" value="1"/>
</dbReference>
<reference evidence="4" key="1">
    <citation type="submission" date="2018-05" db="EMBL/GenBank/DDBJ databases">
        <authorList>
            <person name="Lanie J.A."/>
            <person name="Ng W.-L."/>
            <person name="Kazmierczak K.M."/>
            <person name="Andrzejewski T.M."/>
            <person name="Davidsen T.M."/>
            <person name="Wayne K.J."/>
            <person name="Tettelin H."/>
            <person name="Glass J.I."/>
            <person name="Rusch D."/>
            <person name="Podicherti R."/>
            <person name="Tsui H.-C.T."/>
            <person name="Winkler M.E."/>
        </authorList>
    </citation>
    <scope>NUCLEOTIDE SEQUENCE</scope>
</reference>
<dbReference type="PANTHER" id="PTHR43833">
    <property type="entry name" value="POTASSIUM CHANNEL PROTEIN 2-RELATED-RELATED"/>
    <property type="match status" value="1"/>
</dbReference>